<evidence type="ECO:0000256" key="1">
    <source>
        <dbReference type="SAM" id="Coils"/>
    </source>
</evidence>
<feature type="coiled-coil region" evidence="1">
    <location>
        <begin position="117"/>
        <end position="144"/>
    </location>
</feature>
<gene>
    <name evidence="2" type="ORF">ERS132414_01015</name>
</gene>
<proteinExistence type="predicted"/>
<evidence type="ECO:0000313" key="3">
    <source>
        <dbReference type="Proteomes" id="UP000072794"/>
    </source>
</evidence>
<organism evidence="2 3">
    <name type="scientific">Streptococcus suis</name>
    <dbReference type="NCBI Taxonomy" id="1307"/>
    <lineage>
        <taxon>Bacteria</taxon>
        <taxon>Bacillati</taxon>
        <taxon>Bacillota</taxon>
        <taxon>Bacilli</taxon>
        <taxon>Lactobacillales</taxon>
        <taxon>Streptococcaceae</taxon>
        <taxon>Streptococcus</taxon>
    </lineage>
</organism>
<dbReference type="RefSeq" id="WP_044775812.1">
    <property type="nucleotide sequence ID" value="NZ_CEDY01000002.1"/>
</dbReference>
<reference evidence="2 3" key="1">
    <citation type="submission" date="2016-02" db="EMBL/GenBank/DDBJ databases">
        <authorList>
            <consortium name="Pathogen Informatics"/>
        </authorList>
    </citation>
    <scope>NUCLEOTIDE SEQUENCE [LARGE SCALE GENOMIC DNA]</scope>
    <source>
        <strain evidence="2 3">LSS52</strain>
    </source>
</reference>
<sequence length="235" mass="27237">MARKRLISSEDLLDLLEQYLISHCSRDPNLVKISKFGDFVRKNGFPEVTDTTIRRNKQFRNKLEEHQSDYEDESYQTVISYKTLDVENFILRNRNPIALRAALTELSQYYKKIADLAISYKQEADSLREKYNALKTECEELKTTLSEDNVLQEENQKLRGIINTSVYPEIANQLLRADGLLKSDDSIISQEYLKYSTITSETIIDFSDEKITANDSKHTKKVVSIKSLLDSKTNY</sequence>
<dbReference type="EMBL" id="FIHA01000016">
    <property type="protein sequence ID" value="CYU83617.1"/>
    <property type="molecule type" value="Genomic_DNA"/>
</dbReference>
<accession>A0A0Z8FNC2</accession>
<keyword evidence="1" id="KW-0175">Coiled coil</keyword>
<evidence type="ECO:0000313" key="2">
    <source>
        <dbReference type="EMBL" id="CYU83617.1"/>
    </source>
</evidence>
<protein>
    <submittedName>
        <fullName evidence="2">Uncharacterized protein</fullName>
    </submittedName>
</protein>
<name>A0A0Z8FNC2_STRSU</name>
<dbReference type="AlphaFoldDB" id="A0A0Z8FNC2"/>
<dbReference type="Proteomes" id="UP000072794">
    <property type="component" value="Unassembled WGS sequence"/>
</dbReference>